<reference evidence="7" key="1">
    <citation type="submission" date="2023-08" db="EMBL/GenBank/DDBJ databases">
        <authorList>
            <person name="Audoor S."/>
            <person name="Bilcke G."/>
        </authorList>
    </citation>
    <scope>NUCLEOTIDE SEQUENCE</scope>
</reference>
<feature type="transmembrane region" description="Helical" evidence="5">
    <location>
        <begin position="325"/>
        <end position="344"/>
    </location>
</feature>
<organism evidence="7 8">
    <name type="scientific">Cylindrotheca closterium</name>
    <dbReference type="NCBI Taxonomy" id="2856"/>
    <lineage>
        <taxon>Eukaryota</taxon>
        <taxon>Sar</taxon>
        <taxon>Stramenopiles</taxon>
        <taxon>Ochrophyta</taxon>
        <taxon>Bacillariophyta</taxon>
        <taxon>Bacillariophyceae</taxon>
        <taxon>Bacillariophycidae</taxon>
        <taxon>Bacillariales</taxon>
        <taxon>Bacillariaceae</taxon>
        <taxon>Cylindrotheca</taxon>
    </lineage>
</organism>
<dbReference type="Proteomes" id="UP001295423">
    <property type="component" value="Unassembled WGS sequence"/>
</dbReference>
<keyword evidence="2 5" id="KW-0812">Transmembrane</keyword>
<dbReference type="InterPro" id="IPR050186">
    <property type="entry name" value="TPT_transporter"/>
</dbReference>
<accession>A0AAD2JNQ0</accession>
<dbReference type="PANTHER" id="PTHR11132">
    <property type="entry name" value="SOLUTE CARRIER FAMILY 35"/>
    <property type="match status" value="1"/>
</dbReference>
<feature type="transmembrane region" description="Helical" evidence="5">
    <location>
        <begin position="236"/>
        <end position="256"/>
    </location>
</feature>
<keyword evidence="3 5" id="KW-1133">Transmembrane helix</keyword>
<feature type="transmembrane region" description="Helical" evidence="5">
    <location>
        <begin position="298"/>
        <end position="319"/>
    </location>
</feature>
<evidence type="ECO:0000259" key="6">
    <source>
        <dbReference type="Pfam" id="PF03151"/>
    </source>
</evidence>
<gene>
    <name evidence="7" type="ORF">CYCCA115_LOCUS22438</name>
</gene>
<sequence>MTTASNLTPRAERVLESVESSIAQASNMSFDNDNVNKLYNDHCTYLPAMLGWFLFSALITSYNKYVFGEGHMAFPCPLFLTSLHFGVQWSFSHYACEIFPETLGTQMIKDLDWKTWAAIAVPCGVVTAMDVGLSNLSLAVITITFYTMVKSSTPVFVLGWAHIFGIERITLQLIGVAAVIAVGEFVTVYGEINFVLKGFLLCLTASVLSGARWTLVQLKLQSMEPPLKTTIATMRLLSPCMFFIMLLMSLVIEQPWNDFPKMNSSDLWWVLILGAGGGAIAVSMILCEFYLILEASAIVLMIGGVLKEMVTIVIGVTLFGDDLNGTKIFGMCIVFSGVILYKIVFHLEKEEKAAGGAYQPVNTENNAANGEDVEAEEMEVVGTGTIVRHRHEAGDEKLN</sequence>
<dbReference type="EMBL" id="CAKOGP040002313">
    <property type="protein sequence ID" value="CAJ1966855.1"/>
    <property type="molecule type" value="Genomic_DNA"/>
</dbReference>
<dbReference type="InterPro" id="IPR037185">
    <property type="entry name" value="EmrE-like"/>
</dbReference>
<evidence type="ECO:0000256" key="3">
    <source>
        <dbReference type="ARBA" id="ARBA00022989"/>
    </source>
</evidence>
<feature type="transmembrane region" description="Helical" evidence="5">
    <location>
        <begin position="169"/>
        <end position="188"/>
    </location>
</feature>
<comment type="caution">
    <text evidence="7">The sequence shown here is derived from an EMBL/GenBank/DDBJ whole genome shotgun (WGS) entry which is preliminary data.</text>
</comment>
<evidence type="ECO:0000256" key="5">
    <source>
        <dbReference type="SAM" id="Phobius"/>
    </source>
</evidence>
<dbReference type="AlphaFoldDB" id="A0AAD2JNQ0"/>
<feature type="transmembrane region" description="Helical" evidence="5">
    <location>
        <begin position="268"/>
        <end position="291"/>
    </location>
</feature>
<evidence type="ECO:0000313" key="8">
    <source>
        <dbReference type="Proteomes" id="UP001295423"/>
    </source>
</evidence>
<feature type="domain" description="Sugar phosphate transporter" evidence="6">
    <location>
        <begin position="49"/>
        <end position="341"/>
    </location>
</feature>
<keyword evidence="8" id="KW-1185">Reference proteome</keyword>
<feature type="transmembrane region" description="Helical" evidence="5">
    <location>
        <begin position="44"/>
        <end position="62"/>
    </location>
</feature>
<evidence type="ECO:0000256" key="4">
    <source>
        <dbReference type="ARBA" id="ARBA00023136"/>
    </source>
</evidence>
<dbReference type="SUPFAM" id="SSF103481">
    <property type="entry name" value="Multidrug resistance efflux transporter EmrE"/>
    <property type="match status" value="2"/>
</dbReference>
<dbReference type="InterPro" id="IPR004853">
    <property type="entry name" value="Sugar_P_trans_dom"/>
</dbReference>
<comment type="subcellular location">
    <subcellularLocation>
        <location evidence="1">Membrane</location>
        <topology evidence="1">Multi-pass membrane protein</topology>
    </subcellularLocation>
</comment>
<feature type="transmembrane region" description="Helical" evidence="5">
    <location>
        <begin position="194"/>
        <end position="215"/>
    </location>
</feature>
<proteinExistence type="predicted"/>
<evidence type="ECO:0000256" key="1">
    <source>
        <dbReference type="ARBA" id="ARBA00004141"/>
    </source>
</evidence>
<evidence type="ECO:0000313" key="7">
    <source>
        <dbReference type="EMBL" id="CAJ1966855.1"/>
    </source>
</evidence>
<name>A0AAD2JNQ0_9STRA</name>
<dbReference type="GO" id="GO:0016020">
    <property type="term" value="C:membrane"/>
    <property type="evidence" value="ECO:0007669"/>
    <property type="project" value="UniProtKB-SubCell"/>
</dbReference>
<keyword evidence="4 5" id="KW-0472">Membrane</keyword>
<protein>
    <recommendedName>
        <fullName evidence="6">Sugar phosphate transporter domain-containing protein</fullName>
    </recommendedName>
</protein>
<dbReference type="Pfam" id="PF03151">
    <property type="entry name" value="TPT"/>
    <property type="match status" value="1"/>
</dbReference>
<evidence type="ECO:0000256" key="2">
    <source>
        <dbReference type="ARBA" id="ARBA00022692"/>
    </source>
</evidence>